<dbReference type="RefSeq" id="WP_112233179.1">
    <property type="nucleotide sequence ID" value="NZ_QLZQ01000004.1"/>
</dbReference>
<dbReference type="PROSITE" id="PS51154">
    <property type="entry name" value="MACRO"/>
    <property type="match status" value="1"/>
</dbReference>
<dbReference type="CDD" id="cd02908">
    <property type="entry name" value="Macro_OAADPr_deacetylase"/>
    <property type="match status" value="1"/>
</dbReference>
<accession>A0A365K3Q2</accession>
<proteinExistence type="predicted"/>
<dbReference type="Proteomes" id="UP000251869">
    <property type="component" value="Unassembled WGS sequence"/>
</dbReference>
<protein>
    <submittedName>
        <fullName evidence="2">RNase III inhibitor</fullName>
    </submittedName>
</protein>
<dbReference type="PANTHER" id="PTHR11106:SF27">
    <property type="entry name" value="MACRO DOMAIN-CONTAINING PROTEIN"/>
    <property type="match status" value="1"/>
</dbReference>
<dbReference type="Gene3D" id="3.40.220.10">
    <property type="entry name" value="Leucine Aminopeptidase, subunit E, domain 1"/>
    <property type="match status" value="1"/>
</dbReference>
<evidence type="ECO:0000313" key="2">
    <source>
        <dbReference type="EMBL" id="RAZ67241.1"/>
    </source>
</evidence>
<name>A0A365K3Q2_9BACL</name>
<keyword evidence="3" id="KW-1185">Reference proteome</keyword>
<reference evidence="2 3" key="1">
    <citation type="submission" date="2018-06" db="EMBL/GenBank/DDBJ databases">
        <title>The draft genome sequences of strains SCU63 and S1.</title>
        <authorList>
            <person name="Gan L."/>
        </authorList>
    </citation>
    <scope>NUCLEOTIDE SEQUENCE [LARGE SCALE GENOMIC DNA]</scope>
    <source>
        <strain evidence="2 3">S1</strain>
    </source>
</reference>
<dbReference type="AlphaFoldDB" id="A0A365K3Q2"/>
<organism evidence="2 3">
    <name type="scientific">Planococcus maitriensis</name>
    <dbReference type="NCBI Taxonomy" id="221799"/>
    <lineage>
        <taxon>Bacteria</taxon>
        <taxon>Bacillati</taxon>
        <taxon>Bacillota</taxon>
        <taxon>Bacilli</taxon>
        <taxon>Bacillales</taxon>
        <taxon>Caryophanaceae</taxon>
        <taxon>Planococcus</taxon>
    </lineage>
</organism>
<dbReference type="Pfam" id="PF01661">
    <property type="entry name" value="Macro"/>
    <property type="match status" value="1"/>
</dbReference>
<dbReference type="PANTHER" id="PTHR11106">
    <property type="entry name" value="GANGLIOSIDE INDUCED DIFFERENTIATION ASSOCIATED PROTEIN 2-RELATED"/>
    <property type="match status" value="1"/>
</dbReference>
<evidence type="ECO:0000259" key="1">
    <source>
        <dbReference type="PROSITE" id="PS51154"/>
    </source>
</evidence>
<dbReference type="SMART" id="SM00506">
    <property type="entry name" value="A1pp"/>
    <property type="match status" value="1"/>
</dbReference>
<gene>
    <name evidence="2" type="ORF">DP119_10770</name>
</gene>
<dbReference type="InterPro" id="IPR002589">
    <property type="entry name" value="Macro_dom"/>
</dbReference>
<comment type="caution">
    <text evidence="2">The sequence shown here is derived from an EMBL/GenBank/DDBJ whole genome shotgun (WGS) entry which is preliminary data.</text>
</comment>
<dbReference type="InterPro" id="IPR043472">
    <property type="entry name" value="Macro_dom-like"/>
</dbReference>
<dbReference type="OrthoDB" id="6194521at2"/>
<sequence>MPLQIVRNDITKMTTDAIVNAANSSLKMGGGVCGAIFRAAGPKQLQEACGRIGHCAVGEAVHTGGFDLDAKYIIHTVGPVWEGGGRDEEALLRNCYRNSLELAAELGCESLAFPLISTGIFGYPKEPALRVATEEIEEFLNEHDMDVYLVVLDKQSFGISQKLYESIEAFIDEQEAEVLEERAVRYRDQQPLEIPMYELKEVLEQELSLEEFLEELDESFSKRLFRFIDDRGMTDAETYKKANLDKKLFSKIRNSPGYTPKKKTILAFAIALELDLDETEELLGTAGYRLSNSHKFDLIVRYFIEREQYNIFEINEALFAFDEALLGS</sequence>
<dbReference type="SUPFAM" id="SSF52949">
    <property type="entry name" value="Macro domain-like"/>
    <property type="match status" value="1"/>
</dbReference>
<evidence type="ECO:0000313" key="3">
    <source>
        <dbReference type="Proteomes" id="UP000251869"/>
    </source>
</evidence>
<feature type="domain" description="Macro" evidence="1">
    <location>
        <begin position="1"/>
        <end position="168"/>
    </location>
</feature>
<dbReference type="EMBL" id="QLZQ01000004">
    <property type="protein sequence ID" value="RAZ67241.1"/>
    <property type="molecule type" value="Genomic_DNA"/>
</dbReference>